<reference evidence="2 3" key="1">
    <citation type="journal article" date="2019" name="Int. J. Syst. Evol. Microbiol.">
        <title>The Global Catalogue of Microorganisms (GCM) 10K type strain sequencing project: providing services to taxonomists for standard genome sequencing and annotation.</title>
        <authorList>
            <consortium name="The Broad Institute Genomics Platform"/>
            <consortium name="The Broad Institute Genome Sequencing Center for Infectious Disease"/>
            <person name="Wu L."/>
            <person name="Ma J."/>
        </authorList>
    </citation>
    <scope>NUCLEOTIDE SEQUENCE [LARGE SCALE GENOMIC DNA]</scope>
    <source>
        <strain evidence="2 3">JCM 15974</strain>
    </source>
</reference>
<dbReference type="Gene3D" id="3.10.450.50">
    <property type="match status" value="1"/>
</dbReference>
<dbReference type="Proteomes" id="UP001501758">
    <property type="component" value="Unassembled WGS sequence"/>
</dbReference>
<keyword evidence="3" id="KW-1185">Reference proteome</keyword>
<proteinExistence type="predicted"/>
<evidence type="ECO:0000259" key="1">
    <source>
        <dbReference type="Pfam" id="PF14534"/>
    </source>
</evidence>
<evidence type="ECO:0000313" key="3">
    <source>
        <dbReference type="Proteomes" id="UP001501758"/>
    </source>
</evidence>
<sequence length="152" mass="17688">MAQTSSIEIQQHINKTVWASFQKAYEARDADALNAIYATHVIRVTPNGIDTKDKFKRKNIESFKASKESKTEIKLDFWFDSRHTNEDTSYEVGFYKIGLTTNGKNQYIYGQFHIVLKKIEGVWKVTQDWDTTTINGHKISEEDFSKKEPLKF</sequence>
<accession>A0ABN1J636</accession>
<comment type="caution">
    <text evidence="2">The sequence shown here is derived from an EMBL/GenBank/DDBJ whole genome shotgun (WGS) entry which is preliminary data.</text>
</comment>
<gene>
    <name evidence="2" type="ORF">GCM10009430_40030</name>
</gene>
<feature type="domain" description="DUF4440" evidence="1">
    <location>
        <begin position="17"/>
        <end position="125"/>
    </location>
</feature>
<dbReference type="SUPFAM" id="SSF54427">
    <property type="entry name" value="NTF2-like"/>
    <property type="match status" value="1"/>
</dbReference>
<name>A0ABN1J636_9FLAO</name>
<dbReference type="Pfam" id="PF14534">
    <property type="entry name" value="DUF4440"/>
    <property type="match status" value="1"/>
</dbReference>
<organism evidence="2 3">
    <name type="scientific">Aquimarina litoralis</name>
    <dbReference type="NCBI Taxonomy" id="584605"/>
    <lineage>
        <taxon>Bacteria</taxon>
        <taxon>Pseudomonadati</taxon>
        <taxon>Bacteroidota</taxon>
        <taxon>Flavobacteriia</taxon>
        <taxon>Flavobacteriales</taxon>
        <taxon>Flavobacteriaceae</taxon>
        <taxon>Aquimarina</taxon>
    </lineage>
</organism>
<dbReference type="EMBL" id="BAAAGE010000004">
    <property type="protein sequence ID" value="GAA0729665.1"/>
    <property type="molecule type" value="Genomic_DNA"/>
</dbReference>
<dbReference type="InterPro" id="IPR027843">
    <property type="entry name" value="DUF4440"/>
</dbReference>
<protein>
    <recommendedName>
        <fullName evidence="1">DUF4440 domain-containing protein</fullName>
    </recommendedName>
</protein>
<dbReference type="InterPro" id="IPR032710">
    <property type="entry name" value="NTF2-like_dom_sf"/>
</dbReference>
<evidence type="ECO:0000313" key="2">
    <source>
        <dbReference type="EMBL" id="GAA0729665.1"/>
    </source>
</evidence>